<name>A0A0D3HSN9_9ORYZ</name>
<dbReference type="Gramene" id="OBART12G06530.1">
    <property type="protein sequence ID" value="OBART12G06530.1"/>
    <property type="gene ID" value="OBART12G06530"/>
</dbReference>
<accession>A0A0D3HSN9</accession>
<evidence type="ECO:0000313" key="1">
    <source>
        <dbReference type="EnsemblPlants" id="OBART12G06530.1"/>
    </source>
</evidence>
<dbReference type="AlphaFoldDB" id="A0A0D3HSN9"/>
<keyword evidence="2" id="KW-1185">Reference proteome</keyword>
<dbReference type="Proteomes" id="UP000026960">
    <property type="component" value="Chromosome 12"/>
</dbReference>
<protein>
    <submittedName>
        <fullName evidence="1">Uncharacterized protein</fullName>
    </submittedName>
</protein>
<sequence>MGWTTTRSGAAEWRKQQTAREESSSAACRVIVLLQLGQQRPTVAASIGVGLAVDAAQEWLADGGADDDVDDRALRRLWRVHQLGGEALETEHLVVVHDYGVDEHTELVVVHQGVRAAAARTESSGRKPICRAKGPDAVAIFALKVGDNEQTQFSVPLRFSLFCDGLEQAATSTFLIVSFVFIAS</sequence>
<dbReference type="EnsemblPlants" id="OBART12G06530.1">
    <property type="protein sequence ID" value="OBART12G06530.1"/>
    <property type="gene ID" value="OBART12G06530"/>
</dbReference>
<organism evidence="1">
    <name type="scientific">Oryza barthii</name>
    <dbReference type="NCBI Taxonomy" id="65489"/>
    <lineage>
        <taxon>Eukaryota</taxon>
        <taxon>Viridiplantae</taxon>
        <taxon>Streptophyta</taxon>
        <taxon>Embryophyta</taxon>
        <taxon>Tracheophyta</taxon>
        <taxon>Spermatophyta</taxon>
        <taxon>Magnoliopsida</taxon>
        <taxon>Liliopsida</taxon>
        <taxon>Poales</taxon>
        <taxon>Poaceae</taxon>
        <taxon>BOP clade</taxon>
        <taxon>Oryzoideae</taxon>
        <taxon>Oryzeae</taxon>
        <taxon>Oryzinae</taxon>
        <taxon>Oryza</taxon>
    </lineage>
</organism>
<dbReference type="HOGENOM" id="CLU_1470340_0_0_1"/>
<dbReference type="PaxDb" id="65489-OBART12G06530.1"/>
<evidence type="ECO:0000313" key="2">
    <source>
        <dbReference type="Proteomes" id="UP000026960"/>
    </source>
</evidence>
<reference evidence="1" key="2">
    <citation type="submission" date="2015-03" db="UniProtKB">
        <authorList>
            <consortium name="EnsemblPlants"/>
        </authorList>
    </citation>
    <scope>IDENTIFICATION</scope>
</reference>
<proteinExistence type="predicted"/>
<reference evidence="1" key="1">
    <citation type="journal article" date="2009" name="Rice">
        <title>De Novo Next Generation Sequencing of Plant Genomes.</title>
        <authorList>
            <person name="Rounsley S."/>
            <person name="Marri P.R."/>
            <person name="Yu Y."/>
            <person name="He R."/>
            <person name="Sisneros N."/>
            <person name="Goicoechea J.L."/>
            <person name="Lee S.J."/>
            <person name="Angelova A."/>
            <person name="Kudrna D."/>
            <person name="Luo M."/>
            <person name="Affourtit J."/>
            <person name="Desany B."/>
            <person name="Knight J."/>
            <person name="Niazi F."/>
            <person name="Egholm M."/>
            <person name="Wing R.A."/>
        </authorList>
    </citation>
    <scope>NUCLEOTIDE SEQUENCE [LARGE SCALE GENOMIC DNA]</scope>
    <source>
        <strain evidence="1">cv. IRGC 105608</strain>
    </source>
</reference>